<dbReference type="InterPro" id="IPR037523">
    <property type="entry name" value="VOC_core"/>
</dbReference>
<evidence type="ECO:0000259" key="1">
    <source>
        <dbReference type="PROSITE" id="PS51819"/>
    </source>
</evidence>
<accession>A0A3A1WHB4</accession>
<dbReference type="InterPro" id="IPR029068">
    <property type="entry name" value="Glyas_Bleomycin-R_OHBP_Dase"/>
</dbReference>
<dbReference type="OrthoDB" id="9792626at2"/>
<dbReference type="EMBL" id="QYRN01000008">
    <property type="protein sequence ID" value="RIX99189.1"/>
    <property type="molecule type" value="Genomic_DNA"/>
</dbReference>
<reference evidence="3" key="1">
    <citation type="submission" date="2018-09" db="EMBL/GenBank/DDBJ databases">
        <authorList>
            <person name="Tuo L."/>
        </authorList>
    </citation>
    <scope>NUCLEOTIDE SEQUENCE [LARGE SCALE GENOMIC DNA]</scope>
    <source>
        <strain evidence="3">M2BS4Y-1</strain>
    </source>
</reference>
<sequence>MSLTDLSDPTPLRIGTVTLVVRDAARVSEFYREVVGLAETGCEGGTIHLGVGARTLLELVASPGAPLSDRGAAGLFHTAFLLPDRAALGRWLRHAAGQRVTLQGASDHGVSEAVYLADPEGNGIEIYADRPAGAWPRSGGALRMVTEPMDADAVLAAGGGAAYAGAPEGTVVGHVHLQTGSVALSERFYTDALGLELTQAMPSAAFLSSGGYHHHVAANVWNSRGAPPRDPAATGLRGFEILARDEAAFERAEAAVLRSGATAARAREAIHLTDPSGVGVALRRG</sequence>
<gene>
    <name evidence="2" type="ORF">D3218_15580</name>
</gene>
<feature type="domain" description="VOC" evidence="1">
    <location>
        <begin position="13"/>
        <end position="129"/>
    </location>
</feature>
<dbReference type="Proteomes" id="UP000265750">
    <property type="component" value="Unassembled WGS sequence"/>
</dbReference>
<comment type="caution">
    <text evidence="2">The sequence shown here is derived from an EMBL/GenBank/DDBJ whole genome shotgun (WGS) entry which is preliminary data.</text>
</comment>
<dbReference type="AlphaFoldDB" id="A0A3A1WHB4"/>
<organism evidence="2 3">
    <name type="scientific">Aureimonas flava</name>
    <dbReference type="NCBI Taxonomy" id="2320271"/>
    <lineage>
        <taxon>Bacteria</taxon>
        <taxon>Pseudomonadati</taxon>
        <taxon>Pseudomonadota</taxon>
        <taxon>Alphaproteobacteria</taxon>
        <taxon>Hyphomicrobiales</taxon>
        <taxon>Aurantimonadaceae</taxon>
        <taxon>Aureimonas</taxon>
    </lineage>
</organism>
<protein>
    <submittedName>
        <fullName evidence="2">VOC family protein</fullName>
    </submittedName>
</protein>
<evidence type="ECO:0000313" key="2">
    <source>
        <dbReference type="EMBL" id="RIX99189.1"/>
    </source>
</evidence>
<keyword evidence="3" id="KW-1185">Reference proteome</keyword>
<dbReference type="SUPFAM" id="SSF54593">
    <property type="entry name" value="Glyoxalase/Bleomycin resistance protein/Dihydroxybiphenyl dioxygenase"/>
    <property type="match status" value="2"/>
</dbReference>
<dbReference type="PROSITE" id="PS51819">
    <property type="entry name" value="VOC"/>
    <property type="match status" value="1"/>
</dbReference>
<dbReference type="Gene3D" id="3.10.180.10">
    <property type="entry name" value="2,3-Dihydroxybiphenyl 1,2-Dioxygenase, domain 1"/>
    <property type="match status" value="2"/>
</dbReference>
<dbReference type="RefSeq" id="WP_119540991.1">
    <property type="nucleotide sequence ID" value="NZ_QYRN01000008.1"/>
</dbReference>
<dbReference type="Pfam" id="PF00903">
    <property type="entry name" value="Glyoxalase"/>
    <property type="match status" value="2"/>
</dbReference>
<name>A0A3A1WHB4_9HYPH</name>
<dbReference type="PANTHER" id="PTHR43279">
    <property type="entry name" value="CATECHOL-2,3-DIOXYGENASE"/>
    <property type="match status" value="1"/>
</dbReference>
<dbReference type="InterPro" id="IPR004360">
    <property type="entry name" value="Glyas_Fos-R_dOase_dom"/>
</dbReference>
<dbReference type="PANTHER" id="PTHR43279:SF1">
    <property type="entry name" value="CATECHOL-2,3-DIOXYGENASE"/>
    <property type="match status" value="1"/>
</dbReference>
<proteinExistence type="predicted"/>
<evidence type="ECO:0000313" key="3">
    <source>
        <dbReference type="Proteomes" id="UP000265750"/>
    </source>
</evidence>